<proteinExistence type="predicted"/>
<feature type="signal peptide" evidence="1">
    <location>
        <begin position="1"/>
        <end position="25"/>
    </location>
</feature>
<organism evidence="2 3">
    <name type="scientific">Aquarana catesbeiana</name>
    <name type="common">American bullfrog</name>
    <name type="synonym">Rana catesbeiana</name>
    <dbReference type="NCBI Taxonomy" id="8400"/>
    <lineage>
        <taxon>Eukaryota</taxon>
        <taxon>Metazoa</taxon>
        <taxon>Chordata</taxon>
        <taxon>Craniata</taxon>
        <taxon>Vertebrata</taxon>
        <taxon>Euteleostomi</taxon>
        <taxon>Amphibia</taxon>
        <taxon>Batrachia</taxon>
        <taxon>Anura</taxon>
        <taxon>Neobatrachia</taxon>
        <taxon>Ranoidea</taxon>
        <taxon>Ranidae</taxon>
        <taxon>Aquarana</taxon>
    </lineage>
</organism>
<protein>
    <submittedName>
        <fullName evidence="2">Uncharacterized protein</fullName>
    </submittedName>
</protein>
<name>A0A2G9RA70_AQUCT</name>
<keyword evidence="3" id="KW-1185">Reference proteome</keyword>
<evidence type="ECO:0000313" key="2">
    <source>
        <dbReference type="EMBL" id="PIO24788.1"/>
    </source>
</evidence>
<dbReference type="EMBL" id="KV952425">
    <property type="protein sequence ID" value="PIO24788.1"/>
    <property type="molecule type" value="Genomic_DNA"/>
</dbReference>
<dbReference type="AlphaFoldDB" id="A0A2G9RA70"/>
<dbReference type="Proteomes" id="UP000228934">
    <property type="component" value="Unassembled WGS sequence"/>
</dbReference>
<evidence type="ECO:0000256" key="1">
    <source>
        <dbReference type="SAM" id="SignalP"/>
    </source>
</evidence>
<accession>A0A2G9RA70</accession>
<sequence length="75" mass="8627">MPLRPPLTFFLVYFQPLVFWCSGRAHGGERASACRQQQRRKPKAMNIPIPEEIKGLKYVLYRDGVDGGHLEEGRL</sequence>
<keyword evidence="1" id="KW-0732">Signal</keyword>
<reference evidence="3" key="1">
    <citation type="journal article" date="2017" name="Nat. Commun.">
        <title>The North American bullfrog draft genome provides insight into hormonal regulation of long noncoding RNA.</title>
        <authorList>
            <person name="Hammond S.A."/>
            <person name="Warren R.L."/>
            <person name="Vandervalk B.P."/>
            <person name="Kucuk E."/>
            <person name="Khan H."/>
            <person name="Gibb E.A."/>
            <person name="Pandoh P."/>
            <person name="Kirk H."/>
            <person name="Zhao Y."/>
            <person name="Jones M."/>
            <person name="Mungall A.J."/>
            <person name="Coope R."/>
            <person name="Pleasance S."/>
            <person name="Moore R.A."/>
            <person name="Holt R.A."/>
            <person name="Round J.M."/>
            <person name="Ohora S."/>
            <person name="Walle B.V."/>
            <person name="Veldhoen N."/>
            <person name="Helbing C.C."/>
            <person name="Birol I."/>
        </authorList>
    </citation>
    <scope>NUCLEOTIDE SEQUENCE [LARGE SCALE GENOMIC DNA]</scope>
</reference>
<feature type="chain" id="PRO_5013708472" evidence="1">
    <location>
        <begin position="26"/>
        <end position="75"/>
    </location>
</feature>
<evidence type="ECO:0000313" key="3">
    <source>
        <dbReference type="Proteomes" id="UP000228934"/>
    </source>
</evidence>
<gene>
    <name evidence="2" type="ORF">AB205_0209410</name>
</gene>